<evidence type="ECO:0008006" key="4">
    <source>
        <dbReference type="Google" id="ProtNLM"/>
    </source>
</evidence>
<keyword evidence="3" id="KW-1185">Reference proteome</keyword>
<gene>
    <name evidence="2" type="ORF">HMN09_00549800</name>
</gene>
<feature type="transmembrane region" description="Helical" evidence="1">
    <location>
        <begin position="107"/>
        <end position="127"/>
    </location>
</feature>
<keyword evidence="1" id="KW-0472">Membrane</keyword>
<dbReference type="OrthoDB" id="2560085at2759"/>
<reference evidence="2" key="1">
    <citation type="submission" date="2020-05" db="EMBL/GenBank/DDBJ databases">
        <title>Mycena genomes resolve the evolution of fungal bioluminescence.</title>
        <authorList>
            <person name="Tsai I.J."/>
        </authorList>
    </citation>
    <scope>NUCLEOTIDE SEQUENCE</scope>
    <source>
        <strain evidence="2">110903Hualien_Pintung</strain>
    </source>
</reference>
<evidence type="ECO:0000256" key="1">
    <source>
        <dbReference type="SAM" id="Phobius"/>
    </source>
</evidence>
<dbReference type="EMBL" id="JACAZE010000006">
    <property type="protein sequence ID" value="KAF7313916.1"/>
    <property type="molecule type" value="Genomic_DNA"/>
</dbReference>
<name>A0A8H6TBX7_MYCCL</name>
<dbReference type="AlphaFoldDB" id="A0A8H6TBX7"/>
<protein>
    <recommendedName>
        <fullName evidence="4">Transmembrane protein</fullName>
    </recommendedName>
</protein>
<proteinExistence type="predicted"/>
<evidence type="ECO:0000313" key="3">
    <source>
        <dbReference type="Proteomes" id="UP000613580"/>
    </source>
</evidence>
<comment type="caution">
    <text evidence="2">The sequence shown here is derived from an EMBL/GenBank/DDBJ whole genome shotgun (WGS) entry which is preliminary data.</text>
</comment>
<sequence>MVAIPLHVSRIVSLFFAWAWAVVSLAACINAFVKQNEEKERVSKELPSGTQLTLGADDLLAAGAVTAAVSALIMVVSFVFLIVIVLDGAGKTRSGLSTRTLPMQFGSLAFLAVWLFATEVAVTDFVATRSVKVSATLDGIPVPDSIIRLIERALDEKTAYKDFGFLKLLAILPWFTFLFTAVAAVVALIAWRRGSQSTSKQLPSEPDSAVV</sequence>
<feature type="transmembrane region" description="Helical" evidence="1">
    <location>
        <begin position="12"/>
        <end position="33"/>
    </location>
</feature>
<evidence type="ECO:0000313" key="2">
    <source>
        <dbReference type="EMBL" id="KAF7313916.1"/>
    </source>
</evidence>
<keyword evidence="1" id="KW-0812">Transmembrane</keyword>
<organism evidence="2 3">
    <name type="scientific">Mycena chlorophos</name>
    <name type="common">Agaric fungus</name>
    <name type="synonym">Agaricus chlorophos</name>
    <dbReference type="NCBI Taxonomy" id="658473"/>
    <lineage>
        <taxon>Eukaryota</taxon>
        <taxon>Fungi</taxon>
        <taxon>Dikarya</taxon>
        <taxon>Basidiomycota</taxon>
        <taxon>Agaricomycotina</taxon>
        <taxon>Agaricomycetes</taxon>
        <taxon>Agaricomycetidae</taxon>
        <taxon>Agaricales</taxon>
        <taxon>Marasmiineae</taxon>
        <taxon>Mycenaceae</taxon>
        <taxon>Mycena</taxon>
    </lineage>
</organism>
<accession>A0A8H6TBX7</accession>
<dbReference type="Proteomes" id="UP000613580">
    <property type="component" value="Unassembled WGS sequence"/>
</dbReference>
<keyword evidence="1" id="KW-1133">Transmembrane helix</keyword>
<feature type="transmembrane region" description="Helical" evidence="1">
    <location>
        <begin position="171"/>
        <end position="191"/>
    </location>
</feature>
<feature type="transmembrane region" description="Helical" evidence="1">
    <location>
        <begin position="59"/>
        <end position="86"/>
    </location>
</feature>